<dbReference type="PROSITE" id="PS50076">
    <property type="entry name" value="DNAJ_2"/>
    <property type="match status" value="1"/>
</dbReference>
<dbReference type="OrthoDB" id="495069at2759"/>
<dbReference type="CDD" id="cd06257">
    <property type="entry name" value="DnaJ"/>
    <property type="match status" value="1"/>
</dbReference>
<feature type="domain" description="J" evidence="1">
    <location>
        <begin position="2"/>
        <end position="66"/>
    </location>
</feature>
<dbReference type="InterPro" id="IPR051100">
    <property type="entry name" value="DnaJ_subfamily_B/C"/>
</dbReference>
<reference evidence="2 3" key="1">
    <citation type="journal article" date="2009" name="Science">
        <title>Green evolution and dynamic adaptations revealed by genomes of the marine picoeukaryotes Micromonas.</title>
        <authorList>
            <person name="Worden A.Z."/>
            <person name="Lee J.H."/>
            <person name="Mock T."/>
            <person name="Rouze P."/>
            <person name="Simmons M.P."/>
            <person name="Aerts A.L."/>
            <person name="Allen A.E."/>
            <person name="Cuvelier M.L."/>
            <person name="Derelle E."/>
            <person name="Everett M.V."/>
            <person name="Foulon E."/>
            <person name="Grimwood J."/>
            <person name="Gundlach H."/>
            <person name="Henrissat B."/>
            <person name="Napoli C."/>
            <person name="McDonald S.M."/>
            <person name="Parker M.S."/>
            <person name="Rombauts S."/>
            <person name="Salamov A."/>
            <person name="Von Dassow P."/>
            <person name="Badger J.H."/>
            <person name="Coutinho P.M."/>
            <person name="Demir E."/>
            <person name="Dubchak I."/>
            <person name="Gentemann C."/>
            <person name="Eikrem W."/>
            <person name="Gready J.E."/>
            <person name="John U."/>
            <person name="Lanier W."/>
            <person name="Lindquist E.A."/>
            <person name="Lucas S."/>
            <person name="Mayer K.F."/>
            <person name="Moreau H."/>
            <person name="Not F."/>
            <person name="Otillar R."/>
            <person name="Panaud O."/>
            <person name="Pangilinan J."/>
            <person name="Paulsen I."/>
            <person name="Piegu B."/>
            <person name="Poliakov A."/>
            <person name="Robbens S."/>
            <person name="Schmutz J."/>
            <person name="Toulza E."/>
            <person name="Wyss T."/>
            <person name="Zelensky A."/>
            <person name="Zhou K."/>
            <person name="Armbrust E.V."/>
            <person name="Bhattacharya D."/>
            <person name="Goodenough U.W."/>
            <person name="Van de Peer Y."/>
            <person name="Grigoriev I.V."/>
        </authorList>
    </citation>
    <scope>NUCLEOTIDE SEQUENCE [LARGE SCALE GENOMIC DNA]</scope>
    <source>
        <strain evidence="2 3">CCMP1545</strain>
    </source>
</reference>
<dbReference type="eggNOG" id="KOG0714">
    <property type="taxonomic scope" value="Eukaryota"/>
</dbReference>
<dbReference type="SMART" id="SM00271">
    <property type="entry name" value="DnaJ"/>
    <property type="match status" value="1"/>
</dbReference>
<protein>
    <submittedName>
        <fullName evidence="2">Predicted protein</fullName>
    </submittedName>
</protein>
<feature type="non-terminal residue" evidence="2">
    <location>
        <position position="1"/>
    </location>
</feature>
<dbReference type="InterPro" id="IPR036869">
    <property type="entry name" value="J_dom_sf"/>
</dbReference>
<dbReference type="PROSITE" id="PS00636">
    <property type="entry name" value="DNAJ_1"/>
    <property type="match status" value="1"/>
</dbReference>
<accession>C1MW69</accession>
<dbReference type="OMA" id="AMQEMWD"/>
<proteinExistence type="predicted"/>
<dbReference type="PANTHER" id="PTHR43908:SF3">
    <property type="entry name" value="AT29763P-RELATED"/>
    <property type="match status" value="1"/>
</dbReference>
<dbReference type="STRING" id="564608.C1MW69"/>
<evidence type="ECO:0000313" key="3">
    <source>
        <dbReference type="Proteomes" id="UP000001876"/>
    </source>
</evidence>
<keyword evidence="3" id="KW-1185">Reference proteome</keyword>
<dbReference type="GeneID" id="9685310"/>
<dbReference type="GO" id="GO:0071218">
    <property type="term" value="P:cellular response to misfolded protein"/>
    <property type="evidence" value="ECO:0007669"/>
    <property type="project" value="TreeGrafter"/>
</dbReference>
<feature type="non-terminal residue" evidence="2">
    <location>
        <position position="70"/>
    </location>
</feature>
<dbReference type="SUPFAM" id="SSF46565">
    <property type="entry name" value="Chaperone J-domain"/>
    <property type="match status" value="1"/>
</dbReference>
<dbReference type="EMBL" id="GG663741">
    <property type="protein sequence ID" value="EEH55823.1"/>
    <property type="molecule type" value="Genomic_DNA"/>
</dbReference>
<evidence type="ECO:0000259" key="1">
    <source>
        <dbReference type="PROSITE" id="PS50076"/>
    </source>
</evidence>
<dbReference type="AlphaFoldDB" id="C1MW69"/>
<gene>
    <name evidence="2" type="ORF">MICPUCDRAFT_9418</name>
</gene>
<evidence type="ECO:0000313" key="2">
    <source>
        <dbReference type="EMBL" id="EEH55823.1"/>
    </source>
</evidence>
<name>C1MW69_MICPC</name>
<dbReference type="InterPro" id="IPR018253">
    <property type="entry name" value="DnaJ_domain_CS"/>
</dbReference>
<dbReference type="Pfam" id="PF00226">
    <property type="entry name" value="DnaJ"/>
    <property type="match status" value="1"/>
</dbReference>
<dbReference type="InterPro" id="IPR001623">
    <property type="entry name" value="DnaJ_domain"/>
</dbReference>
<organism evidence="3">
    <name type="scientific">Micromonas pusilla (strain CCMP1545)</name>
    <name type="common">Picoplanktonic green alga</name>
    <dbReference type="NCBI Taxonomy" id="564608"/>
    <lineage>
        <taxon>Eukaryota</taxon>
        <taxon>Viridiplantae</taxon>
        <taxon>Chlorophyta</taxon>
        <taxon>Mamiellophyceae</taxon>
        <taxon>Mamiellales</taxon>
        <taxon>Mamiellaceae</taxon>
        <taxon>Micromonas</taxon>
    </lineage>
</organism>
<dbReference type="PANTHER" id="PTHR43908">
    <property type="entry name" value="AT29763P-RELATED"/>
    <property type="match status" value="1"/>
</dbReference>
<sequence length="70" mass="7780">KDFYELFGVARGASESEIKSAYRKLALKLHPDKNTAPGAEDAFKKVNKAWDILSDRNKRATYDAYGEAAA</sequence>
<dbReference type="PRINTS" id="PR00625">
    <property type="entry name" value="JDOMAIN"/>
</dbReference>
<dbReference type="GO" id="GO:0005789">
    <property type="term" value="C:endoplasmic reticulum membrane"/>
    <property type="evidence" value="ECO:0007669"/>
    <property type="project" value="TreeGrafter"/>
</dbReference>
<dbReference type="Proteomes" id="UP000001876">
    <property type="component" value="Unassembled WGS sequence"/>
</dbReference>
<dbReference type="Gene3D" id="1.10.287.110">
    <property type="entry name" value="DnaJ domain"/>
    <property type="match status" value="1"/>
</dbReference>
<dbReference type="GO" id="GO:0030544">
    <property type="term" value="F:Hsp70 protein binding"/>
    <property type="evidence" value="ECO:0007669"/>
    <property type="project" value="TreeGrafter"/>
</dbReference>
<dbReference type="KEGG" id="mpp:MICPUCDRAFT_9418"/>
<dbReference type="RefSeq" id="XP_003059871.1">
    <property type="nucleotide sequence ID" value="XM_003059825.1"/>
</dbReference>